<name>U4VBQ6_9HYPH</name>
<evidence type="ECO:0000256" key="1">
    <source>
        <dbReference type="ARBA" id="ARBA00004651"/>
    </source>
</evidence>
<dbReference type="EMBL" id="ASXJ01000110">
    <property type="protein sequence ID" value="ERM02099.1"/>
    <property type="molecule type" value="Genomic_DNA"/>
</dbReference>
<comment type="similarity">
    <text evidence="2">Belongs to the binding-protein-dependent transport system permease family. FecCD subfamily.</text>
</comment>
<keyword evidence="5 8" id="KW-0812">Transmembrane</keyword>
<organism evidence="9 10">
    <name type="scientific">Brucella intermedia 229E</name>
    <dbReference type="NCBI Taxonomy" id="1337887"/>
    <lineage>
        <taxon>Bacteria</taxon>
        <taxon>Pseudomonadati</taxon>
        <taxon>Pseudomonadota</taxon>
        <taxon>Alphaproteobacteria</taxon>
        <taxon>Hyphomicrobiales</taxon>
        <taxon>Brucellaceae</taxon>
        <taxon>Brucella/Ochrobactrum group</taxon>
        <taxon>Brucella</taxon>
    </lineage>
</organism>
<evidence type="ECO:0000256" key="8">
    <source>
        <dbReference type="SAM" id="Phobius"/>
    </source>
</evidence>
<protein>
    <submittedName>
        <fullName evidence="9">Uncharacterized protein</fullName>
    </submittedName>
</protein>
<evidence type="ECO:0000313" key="9">
    <source>
        <dbReference type="EMBL" id="ERM02099.1"/>
    </source>
</evidence>
<dbReference type="PANTHER" id="PTHR30472:SF24">
    <property type="entry name" value="FERRIC ENTEROBACTIN TRANSPORT SYSTEM PERMEASE PROTEIN FEPG"/>
    <property type="match status" value="1"/>
</dbReference>
<dbReference type="Proteomes" id="UP000016842">
    <property type="component" value="Unassembled WGS sequence"/>
</dbReference>
<keyword evidence="4" id="KW-1003">Cell membrane</keyword>
<dbReference type="GO" id="GO:0033214">
    <property type="term" value="P:siderophore-iron import into cell"/>
    <property type="evidence" value="ECO:0007669"/>
    <property type="project" value="TreeGrafter"/>
</dbReference>
<dbReference type="AlphaFoldDB" id="U4VBQ6"/>
<dbReference type="InterPro" id="IPR000522">
    <property type="entry name" value="ABC_transptr_permease_BtuC"/>
</dbReference>
<evidence type="ECO:0000256" key="3">
    <source>
        <dbReference type="ARBA" id="ARBA00022448"/>
    </source>
</evidence>
<dbReference type="PATRIC" id="fig|1337887.3.peg.2182"/>
<evidence type="ECO:0000256" key="7">
    <source>
        <dbReference type="ARBA" id="ARBA00023136"/>
    </source>
</evidence>
<keyword evidence="6 8" id="KW-1133">Transmembrane helix</keyword>
<dbReference type="Pfam" id="PF01032">
    <property type="entry name" value="FecCD"/>
    <property type="match status" value="1"/>
</dbReference>
<feature type="transmembrane region" description="Helical" evidence="8">
    <location>
        <begin position="141"/>
        <end position="164"/>
    </location>
</feature>
<proteinExistence type="inferred from homology"/>
<evidence type="ECO:0000256" key="4">
    <source>
        <dbReference type="ARBA" id="ARBA00022475"/>
    </source>
</evidence>
<dbReference type="InterPro" id="IPR037294">
    <property type="entry name" value="ABC_BtuC-like"/>
</dbReference>
<comment type="caution">
    <text evidence="9">The sequence shown here is derived from an EMBL/GenBank/DDBJ whole genome shotgun (WGS) entry which is preliminary data.</text>
</comment>
<accession>U4VBQ6</accession>
<comment type="subcellular location">
    <subcellularLocation>
        <location evidence="1">Cell membrane</location>
        <topology evidence="1">Multi-pass membrane protein</topology>
    </subcellularLocation>
</comment>
<evidence type="ECO:0000256" key="2">
    <source>
        <dbReference type="ARBA" id="ARBA00007935"/>
    </source>
</evidence>
<evidence type="ECO:0000256" key="5">
    <source>
        <dbReference type="ARBA" id="ARBA00022692"/>
    </source>
</evidence>
<dbReference type="PANTHER" id="PTHR30472">
    <property type="entry name" value="FERRIC ENTEROBACTIN TRANSPORT SYSTEM PERMEASE PROTEIN"/>
    <property type="match status" value="1"/>
</dbReference>
<sequence length="300" mass="32249">MTENRVAGLRPLLFWALLALVAALMAAFEFTRALNAPADSPELLALYRVIAFDTVLPRNAMALICGAGLGLSGLLLQQVLRNPLAEPSTLGIAAGAQLAMTAGMLYLPAALIFREWLALAGGLAAVSLVLALNWKRVLEPASVILCGMIVSLTATAASTALILANGEYVFSLFVWGGGSLEQQSWGPGHLAWPQGSDRRRYCFVPAASVDIAGARQRQCAQPRPVAGGKPPSGDYHRCLAGGEHHRRGWHTRLCWSGRPDAGATVRCAASQDEADHRACHWSDFALVDRRMRQPVAERHR</sequence>
<evidence type="ECO:0000313" key="10">
    <source>
        <dbReference type="Proteomes" id="UP000016842"/>
    </source>
</evidence>
<dbReference type="SUPFAM" id="SSF81345">
    <property type="entry name" value="ABC transporter involved in vitamin B12 uptake, BtuC"/>
    <property type="match status" value="1"/>
</dbReference>
<dbReference type="GO" id="GO:0005886">
    <property type="term" value="C:plasma membrane"/>
    <property type="evidence" value="ECO:0007669"/>
    <property type="project" value="UniProtKB-SubCell"/>
</dbReference>
<feature type="transmembrane region" description="Helical" evidence="8">
    <location>
        <begin position="116"/>
        <end position="134"/>
    </location>
</feature>
<keyword evidence="7 8" id="KW-0472">Membrane</keyword>
<gene>
    <name evidence="9" type="ORF">Q644_18395</name>
</gene>
<feature type="transmembrane region" description="Helical" evidence="8">
    <location>
        <begin position="59"/>
        <end position="76"/>
    </location>
</feature>
<dbReference type="GO" id="GO:0022857">
    <property type="term" value="F:transmembrane transporter activity"/>
    <property type="evidence" value="ECO:0007669"/>
    <property type="project" value="InterPro"/>
</dbReference>
<reference evidence="9 10" key="1">
    <citation type="journal article" date="2014" name="FEMS Microbiol. Lett.">
        <title>Genome sequencing analysis reveals virulence-related gene content of Ochrobactrum intermedium strain 229E, a urease-positive strain isolated from the human gastric niche.</title>
        <authorList>
            <person name="Kulkarni G.J."/>
            <person name="Shetty S."/>
            <person name="Dharne M.S."/>
            <person name="Shouche Y.S."/>
        </authorList>
    </citation>
    <scope>NUCLEOTIDE SEQUENCE [LARGE SCALE GENOMIC DNA]</scope>
    <source>
        <strain evidence="9 10">229E</strain>
    </source>
</reference>
<evidence type="ECO:0000256" key="6">
    <source>
        <dbReference type="ARBA" id="ARBA00022989"/>
    </source>
</evidence>
<dbReference type="Gene3D" id="1.10.3470.10">
    <property type="entry name" value="ABC transporter involved in vitamin B12 uptake, BtuC"/>
    <property type="match status" value="1"/>
</dbReference>
<keyword evidence="3" id="KW-0813">Transport</keyword>
<feature type="transmembrane region" description="Helical" evidence="8">
    <location>
        <begin position="88"/>
        <end position="110"/>
    </location>
</feature>